<gene>
    <name evidence="2" type="ORF">EYF80_042004</name>
</gene>
<feature type="region of interest" description="Disordered" evidence="1">
    <location>
        <begin position="1"/>
        <end position="64"/>
    </location>
</feature>
<sequence>MRRRFSVLPGRIAGGREEGGGGGGSLGHTGRSDPKQLLGNGPRYNIALTPRGGRDPASRFPMFPLGPLEEDAGALWREAERSGSELKNTAERRRPEVEGRDSGVAEGLSLAVSRRVVPTRRYVAGVPFPTCQCGADRDAAATSDLSARVPLKTPGGRPLTSLCPT</sequence>
<evidence type="ECO:0000256" key="1">
    <source>
        <dbReference type="SAM" id="MobiDB-lite"/>
    </source>
</evidence>
<feature type="compositionally biased region" description="Basic and acidic residues" evidence="1">
    <location>
        <begin position="79"/>
        <end position="103"/>
    </location>
</feature>
<keyword evidence="3" id="KW-1185">Reference proteome</keyword>
<organism evidence="2 3">
    <name type="scientific">Liparis tanakae</name>
    <name type="common">Tanaka's snailfish</name>
    <dbReference type="NCBI Taxonomy" id="230148"/>
    <lineage>
        <taxon>Eukaryota</taxon>
        <taxon>Metazoa</taxon>
        <taxon>Chordata</taxon>
        <taxon>Craniata</taxon>
        <taxon>Vertebrata</taxon>
        <taxon>Euteleostomi</taxon>
        <taxon>Actinopterygii</taxon>
        <taxon>Neopterygii</taxon>
        <taxon>Teleostei</taxon>
        <taxon>Neoteleostei</taxon>
        <taxon>Acanthomorphata</taxon>
        <taxon>Eupercaria</taxon>
        <taxon>Perciformes</taxon>
        <taxon>Cottioidei</taxon>
        <taxon>Cottales</taxon>
        <taxon>Liparidae</taxon>
        <taxon>Liparis</taxon>
    </lineage>
</organism>
<protein>
    <submittedName>
        <fullName evidence="2">Uncharacterized protein</fullName>
    </submittedName>
</protein>
<evidence type="ECO:0000313" key="3">
    <source>
        <dbReference type="Proteomes" id="UP000314294"/>
    </source>
</evidence>
<comment type="caution">
    <text evidence="2">The sequence shown here is derived from an EMBL/GenBank/DDBJ whole genome shotgun (WGS) entry which is preliminary data.</text>
</comment>
<dbReference type="EMBL" id="SRLO01000724">
    <property type="protein sequence ID" value="TNN47807.1"/>
    <property type="molecule type" value="Genomic_DNA"/>
</dbReference>
<name>A0A4Z2G2P8_9TELE</name>
<dbReference type="AlphaFoldDB" id="A0A4Z2G2P8"/>
<evidence type="ECO:0000313" key="2">
    <source>
        <dbReference type="EMBL" id="TNN47807.1"/>
    </source>
</evidence>
<dbReference type="Proteomes" id="UP000314294">
    <property type="component" value="Unassembled WGS sequence"/>
</dbReference>
<proteinExistence type="predicted"/>
<reference evidence="2 3" key="1">
    <citation type="submission" date="2019-03" db="EMBL/GenBank/DDBJ databases">
        <title>First draft genome of Liparis tanakae, snailfish: a comprehensive survey of snailfish specific genes.</title>
        <authorList>
            <person name="Kim W."/>
            <person name="Song I."/>
            <person name="Jeong J.-H."/>
            <person name="Kim D."/>
            <person name="Kim S."/>
            <person name="Ryu S."/>
            <person name="Song J.Y."/>
            <person name="Lee S.K."/>
        </authorList>
    </citation>
    <scope>NUCLEOTIDE SEQUENCE [LARGE SCALE GENOMIC DNA]</scope>
    <source>
        <tissue evidence="2">Muscle</tissue>
    </source>
</reference>
<feature type="region of interest" description="Disordered" evidence="1">
    <location>
        <begin position="79"/>
        <end position="105"/>
    </location>
</feature>
<accession>A0A4Z2G2P8</accession>